<keyword evidence="3" id="KW-1185">Reference proteome</keyword>
<dbReference type="AlphaFoldDB" id="H5XZS0"/>
<feature type="transmembrane region" description="Helical" evidence="1">
    <location>
        <begin position="123"/>
        <end position="148"/>
    </location>
</feature>
<gene>
    <name evidence="2" type="ORF">DesyoDRAFT_5185</name>
</gene>
<feature type="transmembrane region" description="Helical" evidence="1">
    <location>
        <begin position="63"/>
        <end position="93"/>
    </location>
</feature>
<protein>
    <submittedName>
        <fullName evidence="2">Uncharacterized protein</fullName>
    </submittedName>
</protein>
<keyword evidence="1" id="KW-0472">Membrane</keyword>
<dbReference type="RefSeq" id="WP_007787366.1">
    <property type="nucleotide sequence ID" value="NZ_CM001441.1"/>
</dbReference>
<dbReference type="EMBL" id="CM001441">
    <property type="protein sequence ID" value="EHQ92116.1"/>
    <property type="molecule type" value="Genomic_DNA"/>
</dbReference>
<evidence type="ECO:0000313" key="3">
    <source>
        <dbReference type="Proteomes" id="UP000005104"/>
    </source>
</evidence>
<feature type="transmembrane region" description="Helical" evidence="1">
    <location>
        <begin position="37"/>
        <end position="57"/>
    </location>
</feature>
<sequence>MNEEKYFATINEFTEKTPAKKMIIDAFKEITPDKNNWIAFVISFVLGVFFAAIIGINENTVKILLAIVGVLLNVLLYIFGYLFTIYAILLAFLSDKYIKELAKLKTDGVSSLMISTKYYESVLFLYFIGLCITGVILLFLNCIVNEWVLTSNYIINNSLAVLVLIIYFTYIFRIIYELKSAIYNTIVLFRESIAYKLLIIFKKEREGEHIDNDNK</sequence>
<accession>H5XZS0</accession>
<evidence type="ECO:0000313" key="2">
    <source>
        <dbReference type="EMBL" id="EHQ92116.1"/>
    </source>
</evidence>
<dbReference type="STRING" id="768710.DesyoDRAFT_5185"/>
<proteinExistence type="predicted"/>
<feature type="transmembrane region" description="Helical" evidence="1">
    <location>
        <begin position="154"/>
        <end position="176"/>
    </location>
</feature>
<keyword evidence="1" id="KW-1133">Transmembrane helix</keyword>
<dbReference type="Proteomes" id="UP000005104">
    <property type="component" value="Chromosome"/>
</dbReference>
<dbReference type="HOGENOM" id="CLU_1281488_0_0_9"/>
<evidence type="ECO:0000256" key="1">
    <source>
        <dbReference type="SAM" id="Phobius"/>
    </source>
</evidence>
<name>H5XZS0_9FIRM</name>
<keyword evidence="1" id="KW-0812">Transmembrane</keyword>
<organism evidence="2 3">
    <name type="scientific">Desulfosporosinus youngiae DSM 17734</name>
    <dbReference type="NCBI Taxonomy" id="768710"/>
    <lineage>
        <taxon>Bacteria</taxon>
        <taxon>Bacillati</taxon>
        <taxon>Bacillota</taxon>
        <taxon>Clostridia</taxon>
        <taxon>Eubacteriales</taxon>
        <taxon>Desulfitobacteriaceae</taxon>
        <taxon>Desulfosporosinus</taxon>
    </lineage>
</organism>
<reference evidence="2 3" key="1">
    <citation type="submission" date="2011-11" db="EMBL/GenBank/DDBJ databases">
        <title>The Noncontiguous Finished genome of Desulfosporosinus youngiae DSM 17734.</title>
        <authorList>
            <consortium name="US DOE Joint Genome Institute (JGI-PGF)"/>
            <person name="Lucas S."/>
            <person name="Han J."/>
            <person name="Lapidus A."/>
            <person name="Cheng J.-F."/>
            <person name="Goodwin L."/>
            <person name="Pitluck S."/>
            <person name="Peters L."/>
            <person name="Ovchinnikova G."/>
            <person name="Lu M."/>
            <person name="Land M.L."/>
            <person name="Hauser L."/>
            <person name="Pester M."/>
            <person name="Spring S."/>
            <person name="Ollivier B."/>
            <person name="Rattei T."/>
            <person name="Klenk H.-P."/>
            <person name="Wagner M."/>
            <person name="Loy A."/>
            <person name="Woyke T.J."/>
        </authorList>
    </citation>
    <scope>NUCLEOTIDE SEQUENCE [LARGE SCALE GENOMIC DNA]</scope>
    <source>
        <strain evidence="2 3">DSM 17734</strain>
    </source>
</reference>